<accession>A0A1A6DT26</accession>
<dbReference type="RefSeq" id="WP_068610672.1">
    <property type="nucleotide sequence ID" value="NZ_LZDH01000065.1"/>
</dbReference>
<keyword evidence="3" id="KW-1003">Cell membrane</keyword>
<feature type="transmembrane region" description="Helical" evidence="7">
    <location>
        <begin position="264"/>
        <end position="283"/>
    </location>
</feature>
<keyword evidence="4 7" id="KW-0812">Transmembrane</keyword>
<evidence type="ECO:0000256" key="6">
    <source>
        <dbReference type="ARBA" id="ARBA00023136"/>
    </source>
</evidence>
<feature type="transmembrane region" description="Helical" evidence="7">
    <location>
        <begin position="236"/>
        <end position="258"/>
    </location>
</feature>
<evidence type="ECO:0000256" key="4">
    <source>
        <dbReference type="ARBA" id="ARBA00022692"/>
    </source>
</evidence>
<dbReference type="GO" id="GO:0055085">
    <property type="term" value="P:transmembrane transport"/>
    <property type="evidence" value="ECO:0007669"/>
    <property type="project" value="InterPro"/>
</dbReference>
<dbReference type="PANTHER" id="PTHR36838">
    <property type="entry name" value="AUXIN EFFLUX CARRIER FAMILY PROTEIN"/>
    <property type="match status" value="1"/>
</dbReference>
<feature type="transmembrane region" description="Helical" evidence="7">
    <location>
        <begin position="123"/>
        <end position="144"/>
    </location>
</feature>
<dbReference type="PANTHER" id="PTHR36838:SF3">
    <property type="entry name" value="TRANSPORTER AUXIN EFFLUX CARRIER EC FAMILY"/>
    <property type="match status" value="1"/>
</dbReference>
<proteinExistence type="predicted"/>
<keyword evidence="6 7" id="KW-0472">Membrane</keyword>
<organism evidence="8 9">
    <name type="scientific">Tepidimonas fonticaldi</name>
    <dbReference type="NCBI Taxonomy" id="1101373"/>
    <lineage>
        <taxon>Bacteria</taxon>
        <taxon>Pseudomonadati</taxon>
        <taxon>Pseudomonadota</taxon>
        <taxon>Betaproteobacteria</taxon>
        <taxon>Burkholderiales</taxon>
        <taxon>Tepidimonas</taxon>
    </lineage>
</organism>
<feature type="transmembrane region" description="Helical" evidence="7">
    <location>
        <begin position="295"/>
        <end position="314"/>
    </location>
</feature>
<feature type="transmembrane region" description="Helical" evidence="7">
    <location>
        <begin position="206"/>
        <end position="224"/>
    </location>
</feature>
<gene>
    <name evidence="8" type="ORF">A9O67_09370</name>
</gene>
<sequence length="320" mass="33640">MSVADHPVFQSLAPVFLLIAAGVVAGRRGWVGAGAVQDLSNLVFLLLIPALLFRTMAQVRLETLDWRPVAAYFSATLPWFALQIAWHGFHPRGIVLALGGTFSNLVMIGIALIGLAYGQAGVVTLLTLIAVHALILLTIASVALELADARSRAQGGPMPPGRLWRTALSAVRGSVIHPIPLPIACGLLWGLSGATLPAVVDKPLHLLGQAFGPLALVLVGVSLARTPWRGHWREALSVALAKNLVMPVLVAASAWLWGLRGLPLTVLVVAAGVPIGANVFLFAQRYRVAQTEVTAATGLSTALGMLTLSGWMLVMAQLTG</sequence>
<feature type="transmembrane region" description="Helical" evidence="7">
    <location>
        <begin position="39"/>
        <end position="57"/>
    </location>
</feature>
<evidence type="ECO:0000256" key="1">
    <source>
        <dbReference type="ARBA" id="ARBA00004141"/>
    </source>
</evidence>
<dbReference type="EMBL" id="LZDH01000065">
    <property type="protein sequence ID" value="OBS30003.1"/>
    <property type="molecule type" value="Genomic_DNA"/>
</dbReference>
<evidence type="ECO:0000256" key="5">
    <source>
        <dbReference type="ARBA" id="ARBA00022989"/>
    </source>
</evidence>
<keyword evidence="2" id="KW-0813">Transport</keyword>
<dbReference type="Proteomes" id="UP000091969">
    <property type="component" value="Unassembled WGS sequence"/>
</dbReference>
<feature type="transmembrane region" description="Helical" evidence="7">
    <location>
        <begin position="179"/>
        <end position="200"/>
    </location>
</feature>
<feature type="transmembrane region" description="Helical" evidence="7">
    <location>
        <begin position="6"/>
        <end position="27"/>
    </location>
</feature>
<dbReference type="Pfam" id="PF03547">
    <property type="entry name" value="Mem_trans"/>
    <property type="match status" value="1"/>
</dbReference>
<dbReference type="AlphaFoldDB" id="A0A1A6DT26"/>
<comment type="subcellular location">
    <subcellularLocation>
        <location evidence="1">Membrane</location>
        <topology evidence="1">Multi-pass membrane protein</topology>
    </subcellularLocation>
</comment>
<dbReference type="InterPro" id="IPR004776">
    <property type="entry name" value="Mem_transp_PIN-like"/>
</dbReference>
<name>A0A1A6DT26_9BURK</name>
<evidence type="ECO:0000256" key="3">
    <source>
        <dbReference type="ARBA" id="ARBA00022475"/>
    </source>
</evidence>
<comment type="caution">
    <text evidence="8">The sequence shown here is derived from an EMBL/GenBank/DDBJ whole genome shotgun (WGS) entry which is preliminary data.</text>
</comment>
<evidence type="ECO:0000313" key="9">
    <source>
        <dbReference type="Proteomes" id="UP000091969"/>
    </source>
</evidence>
<keyword evidence="5 7" id="KW-1133">Transmembrane helix</keyword>
<feature type="transmembrane region" description="Helical" evidence="7">
    <location>
        <begin position="93"/>
        <end position="117"/>
    </location>
</feature>
<keyword evidence="9" id="KW-1185">Reference proteome</keyword>
<protein>
    <submittedName>
        <fullName evidence="8">Transporter</fullName>
    </submittedName>
</protein>
<evidence type="ECO:0000256" key="2">
    <source>
        <dbReference type="ARBA" id="ARBA00022448"/>
    </source>
</evidence>
<evidence type="ECO:0000256" key="7">
    <source>
        <dbReference type="SAM" id="Phobius"/>
    </source>
</evidence>
<dbReference type="STRING" id="1101373.A9O67_09370"/>
<reference evidence="8 9" key="1">
    <citation type="submission" date="2016-06" db="EMBL/GenBank/DDBJ databases">
        <title>Genome sequence of Tepidimonas fonticaldi PL17.</title>
        <authorList>
            <person name="Pinnaka A.K."/>
        </authorList>
    </citation>
    <scope>NUCLEOTIDE SEQUENCE [LARGE SCALE GENOMIC DNA]</scope>
    <source>
        <strain evidence="8 9">PL17</strain>
    </source>
</reference>
<feature type="transmembrane region" description="Helical" evidence="7">
    <location>
        <begin position="69"/>
        <end position="86"/>
    </location>
</feature>
<dbReference type="GO" id="GO:0016020">
    <property type="term" value="C:membrane"/>
    <property type="evidence" value="ECO:0007669"/>
    <property type="project" value="UniProtKB-SubCell"/>
</dbReference>
<evidence type="ECO:0000313" key="8">
    <source>
        <dbReference type="EMBL" id="OBS30003.1"/>
    </source>
</evidence>